<keyword evidence="3" id="KW-0378">Hydrolase</keyword>
<keyword evidence="2" id="KW-0547">Nucleotide-binding</keyword>
<gene>
    <name evidence="10" type="ORF">N0K08_15390</name>
</gene>
<dbReference type="GO" id="GO:0004386">
    <property type="term" value="F:helicase activity"/>
    <property type="evidence" value="ECO:0007669"/>
    <property type="project" value="UniProtKB-KW"/>
</dbReference>
<dbReference type="PANTHER" id="PTHR11472">
    <property type="entry name" value="DNA REPAIR DEAD HELICASE RAD3/XP-D SUBFAMILY MEMBER"/>
    <property type="match status" value="1"/>
</dbReference>
<evidence type="ECO:0000256" key="5">
    <source>
        <dbReference type="ARBA" id="ARBA00038058"/>
    </source>
</evidence>
<evidence type="ECO:0000259" key="9">
    <source>
        <dbReference type="PROSITE" id="PS51193"/>
    </source>
</evidence>
<sequence>MGEFIAAVEAAFSADGVIAKAHPHFRPRSGQTEMAVAVAETIANGGVLVVEAGTGVGKTYSYLVPALLSGQRVLVSTATKALQDQLFSRDLPSLVGMLGLPLRMAQLKGRPSYLCQHRLGLARQGRGAPQDPQLLRSLAHVEEWARVTRSGDLAELSTVGEDSPVWPLVTSTRDNCLGSACPQFEPCHLNVARRAALAADVVVVNHHLFFADLEVRESGVAQLLPSVGVVVFDEAHQLNETGIQFAGTLVGTAQLQGYGRDFLAQTLEHARGMGDWMQLSADLERTVRDLRLAAGRSQVGERLRWRGAVPDGLDAAIWSTAFSALGQALHAALKALGQVEEMAAELRQLYARGEALLRRLALFGKNGSDEAVRWLDIGSRHLRMIESPLSIARIVRTRLLQEAPEGEAPQESGAAGSRPGAGRPDAGRPHAWVFTSATLGDDAELSWFCEPCGLREARVLRVDSPFDYAHQAAVYVPQEFPAPGTPAHSAEVAALVQRSAEVLGGRTLVLTTTTKALQVIGAALQAQYGLFSEIEVLVQGQAPKQVLLERFRQGKEGTGRGCILVASATFWEGVDMPGDALQLVVIDKLPFPPPDDPLVEARSQQLEAVGRSAFRDYMLPEAAMALKQGAGRLIRRETDQGVLVIADTRLVAKPYGRRLLAALPPMRRLRTEVELDAALAALMAGTQPAD</sequence>
<dbReference type="Gene3D" id="3.40.50.300">
    <property type="entry name" value="P-loop containing nucleotide triphosphate hydrolases"/>
    <property type="match status" value="2"/>
</dbReference>
<feature type="compositionally biased region" description="Low complexity" evidence="8">
    <location>
        <begin position="413"/>
        <end position="424"/>
    </location>
</feature>
<comment type="catalytic activity">
    <reaction evidence="7">
        <text>ATP + H2O = ADP + phosphate + H(+)</text>
        <dbReference type="Rhea" id="RHEA:13065"/>
        <dbReference type="ChEBI" id="CHEBI:15377"/>
        <dbReference type="ChEBI" id="CHEBI:15378"/>
        <dbReference type="ChEBI" id="CHEBI:30616"/>
        <dbReference type="ChEBI" id="CHEBI:43474"/>
        <dbReference type="ChEBI" id="CHEBI:456216"/>
        <dbReference type="EC" id="5.6.2.3"/>
    </reaction>
</comment>
<dbReference type="PROSITE" id="PS51193">
    <property type="entry name" value="HELICASE_ATP_BIND_2"/>
    <property type="match status" value="1"/>
</dbReference>
<dbReference type="SMART" id="SM00487">
    <property type="entry name" value="DEXDc"/>
    <property type="match status" value="1"/>
</dbReference>
<comment type="caution">
    <text evidence="10">The sequence shown here is derived from an EMBL/GenBank/DDBJ whole genome shotgun (WGS) entry which is preliminary data.</text>
</comment>
<organism evidence="10 11">
    <name type="scientific">Acidovorax bellezanensis</name>
    <dbReference type="NCBI Taxonomy" id="2976702"/>
    <lineage>
        <taxon>Bacteria</taxon>
        <taxon>Pseudomonadati</taxon>
        <taxon>Pseudomonadota</taxon>
        <taxon>Betaproteobacteria</taxon>
        <taxon>Burkholderiales</taxon>
        <taxon>Comamonadaceae</taxon>
        <taxon>Acidovorax</taxon>
    </lineage>
</organism>
<evidence type="ECO:0000256" key="1">
    <source>
        <dbReference type="ARBA" id="ARBA00001966"/>
    </source>
</evidence>
<keyword evidence="4" id="KW-0067">ATP-binding</keyword>
<dbReference type="EMBL" id="JAODYH010000007">
    <property type="protein sequence ID" value="MCT9812029.1"/>
    <property type="molecule type" value="Genomic_DNA"/>
</dbReference>
<dbReference type="InterPro" id="IPR011545">
    <property type="entry name" value="DEAD/DEAH_box_helicase_dom"/>
</dbReference>
<dbReference type="SUPFAM" id="SSF52540">
    <property type="entry name" value="P-loop containing nucleoside triphosphate hydrolases"/>
    <property type="match status" value="2"/>
</dbReference>
<dbReference type="InterPro" id="IPR014001">
    <property type="entry name" value="Helicase_ATP-bd"/>
</dbReference>
<dbReference type="RefSeq" id="WP_261501269.1">
    <property type="nucleotide sequence ID" value="NZ_JAODYH010000007.1"/>
</dbReference>
<dbReference type="Pfam" id="PF00270">
    <property type="entry name" value="DEAD"/>
    <property type="match status" value="1"/>
</dbReference>
<dbReference type="InterPro" id="IPR027417">
    <property type="entry name" value="P-loop_NTPase"/>
</dbReference>
<reference evidence="10 11" key="1">
    <citation type="submission" date="2022-09" db="EMBL/GenBank/DDBJ databases">
        <title>Draft genome of isolate Be4.</title>
        <authorList>
            <person name="Sanchez-Castro I."/>
            <person name="Martinez-Rodriguez P."/>
            <person name="Descostes M."/>
            <person name="Merroun M."/>
        </authorList>
    </citation>
    <scope>NUCLEOTIDE SEQUENCE [LARGE SCALE GENOMIC DNA]</scope>
    <source>
        <strain evidence="10 11">Be4</strain>
    </source>
</reference>
<evidence type="ECO:0000256" key="6">
    <source>
        <dbReference type="ARBA" id="ARBA00044969"/>
    </source>
</evidence>
<dbReference type="Proteomes" id="UP001525968">
    <property type="component" value="Unassembled WGS sequence"/>
</dbReference>
<comment type="cofactor">
    <cofactor evidence="1">
        <name>[4Fe-4S] cluster</name>
        <dbReference type="ChEBI" id="CHEBI:49883"/>
    </cofactor>
</comment>
<feature type="domain" description="Helicase ATP-binding" evidence="9">
    <location>
        <begin position="17"/>
        <end position="303"/>
    </location>
</feature>
<protein>
    <recommendedName>
        <fullName evidence="6">DNA 5'-3' helicase</fullName>
        <ecNumber evidence="6">5.6.2.3</ecNumber>
    </recommendedName>
</protein>
<dbReference type="PANTHER" id="PTHR11472:SF34">
    <property type="entry name" value="REGULATOR OF TELOMERE ELONGATION HELICASE 1"/>
    <property type="match status" value="1"/>
</dbReference>
<name>A0ABT2PQC7_9BURK</name>
<evidence type="ECO:0000313" key="11">
    <source>
        <dbReference type="Proteomes" id="UP001525968"/>
    </source>
</evidence>
<dbReference type="InterPro" id="IPR006555">
    <property type="entry name" value="ATP-dep_Helicase_C"/>
</dbReference>
<dbReference type="EC" id="5.6.2.3" evidence="6"/>
<comment type="similarity">
    <text evidence="5">Belongs to the helicase family. DinG subfamily.</text>
</comment>
<dbReference type="InterPro" id="IPR045028">
    <property type="entry name" value="DinG/Rad3-like"/>
</dbReference>
<evidence type="ECO:0000313" key="10">
    <source>
        <dbReference type="EMBL" id="MCT9812029.1"/>
    </source>
</evidence>
<proteinExistence type="inferred from homology"/>
<dbReference type="InterPro" id="IPR014013">
    <property type="entry name" value="Helic_SF1/SF2_ATP-bd_DinG/Rad3"/>
</dbReference>
<evidence type="ECO:0000256" key="7">
    <source>
        <dbReference type="ARBA" id="ARBA00048954"/>
    </source>
</evidence>
<evidence type="ECO:0000256" key="4">
    <source>
        <dbReference type="ARBA" id="ARBA00022840"/>
    </source>
</evidence>
<evidence type="ECO:0000256" key="3">
    <source>
        <dbReference type="ARBA" id="ARBA00022801"/>
    </source>
</evidence>
<evidence type="ECO:0000256" key="2">
    <source>
        <dbReference type="ARBA" id="ARBA00022741"/>
    </source>
</evidence>
<accession>A0ABT2PQC7</accession>
<dbReference type="SMART" id="SM00491">
    <property type="entry name" value="HELICc2"/>
    <property type="match status" value="1"/>
</dbReference>
<keyword evidence="10" id="KW-0347">Helicase</keyword>
<dbReference type="Pfam" id="PF13307">
    <property type="entry name" value="Helicase_C_2"/>
    <property type="match status" value="1"/>
</dbReference>
<feature type="region of interest" description="Disordered" evidence="8">
    <location>
        <begin position="403"/>
        <end position="427"/>
    </location>
</feature>
<evidence type="ECO:0000256" key="8">
    <source>
        <dbReference type="SAM" id="MobiDB-lite"/>
    </source>
</evidence>
<keyword evidence="11" id="KW-1185">Reference proteome</keyword>